<accession>A0A7M6DQA5</accession>
<evidence type="ECO:0000256" key="3">
    <source>
        <dbReference type="ARBA" id="ARBA00022741"/>
    </source>
</evidence>
<dbReference type="SUPFAM" id="SSF56112">
    <property type="entry name" value="Protein kinase-like (PK-like)"/>
    <property type="match status" value="1"/>
</dbReference>
<feature type="region of interest" description="Disordered" evidence="6">
    <location>
        <begin position="291"/>
        <end position="366"/>
    </location>
</feature>
<keyword evidence="3" id="KW-0547">Nucleotide-binding</keyword>
<feature type="compositionally biased region" description="Polar residues" evidence="6">
    <location>
        <begin position="144"/>
        <end position="156"/>
    </location>
</feature>
<evidence type="ECO:0000256" key="1">
    <source>
        <dbReference type="ARBA" id="ARBA00022527"/>
    </source>
</evidence>
<feature type="compositionally biased region" description="Basic and acidic residues" evidence="6">
    <location>
        <begin position="345"/>
        <end position="356"/>
    </location>
</feature>
<evidence type="ECO:0000313" key="8">
    <source>
        <dbReference type="EnsemblMetazoa" id="CLYHEMP022041.1"/>
    </source>
</evidence>
<sequence>MLNFTLVMKILTINFSEEIEIMSKNVLKTEKGAAFFIDLEQIINKETKVEKEKYEKKKHSGGTSIYIPLFDKDGCEASDSPEKNKQPNSIEDSSSTRGKLTAVDEKESDLSATFTKEDFQKLRNQQKDSTLVIEKDHANVQKCNSKNVSTGATKGLNSPRPFSATKIESASTKPALLLRNRQNLKLEKSYSSPDLISAASKFPHFNKSHQELKELIIEYDKKEKEQTPHAVWSSTYARLPKLPSFDQCQIEEMFADQKTNNLTHMQNIEPKSLPPIHKIPTVSKCNDKFATKQKVKTKTSNKQSTVNKPTRTKNPNKKKVSASKKPYNNLKQPKQNKNKGKKKHIDPPEPADKVTDDVNQEPDISDNNIEMLLKDVDSIINEQNKESNNQAGTSSNISHSDFSMEDSIEVFYDNVLKAEPPPTTDLQFPALAELRHTKENVGLFNTFNQITNAKFTDSLVEDELAQSMDHTLSIDESNESFPAPNRIARLRPDLSHISEEKSIFLTQATNSTKRKYNSTNGADGESVFYTESTINNDSDSQFQEITNIAFQPGLMTNSSGSGLNSLESISINQSTVCSSSDGTLTDRPYVRSVLGRTPTTARSLYSSSSNGSDDVDNVLEWQKGKVIDRGAFGIVYQGLTNTGQMIAVKEVDINHSKNAAKNFRKLQDEINILKSLRHPNVIKFIGTSLDDNIVHIFMEYIAGGSLAGLISNFGALNESIYQRYTQQIMSGVHYLHKFGVIHRDIKGANILITVKGNIKLIDFGCAKELSISVGSTVLLKSVKGTPYWMSPETVRGTGCNHKSDIWSVGCTVMEMATGKPPW</sequence>
<feature type="compositionally biased region" description="Polar residues" evidence="6">
    <location>
        <begin position="86"/>
        <end position="98"/>
    </location>
</feature>
<feature type="region of interest" description="Disordered" evidence="6">
    <location>
        <begin position="144"/>
        <end position="163"/>
    </location>
</feature>
<feature type="compositionally biased region" description="Basic and acidic residues" evidence="6">
    <location>
        <begin position="76"/>
        <end position="85"/>
    </location>
</feature>
<keyword evidence="9" id="KW-1185">Reference proteome</keyword>
<evidence type="ECO:0000256" key="2">
    <source>
        <dbReference type="ARBA" id="ARBA00022679"/>
    </source>
</evidence>
<dbReference type="OrthoDB" id="10020384at2759"/>
<dbReference type="AlphaFoldDB" id="A0A7M6DQA5"/>
<dbReference type="Pfam" id="PF00069">
    <property type="entry name" value="Pkinase"/>
    <property type="match status" value="1"/>
</dbReference>
<evidence type="ECO:0000256" key="5">
    <source>
        <dbReference type="ARBA" id="ARBA00022840"/>
    </source>
</evidence>
<feature type="domain" description="Protein kinase" evidence="7">
    <location>
        <begin position="621"/>
        <end position="822"/>
    </location>
</feature>
<feature type="compositionally biased region" description="Basic residues" evidence="6">
    <location>
        <begin position="334"/>
        <end position="344"/>
    </location>
</feature>
<evidence type="ECO:0000259" key="7">
    <source>
        <dbReference type="PROSITE" id="PS50011"/>
    </source>
</evidence>
<dbReference type="SMART" id="SM00220">
    <property type="entry name" value="S_TKc"/>
    <property type="match status" value="1"/>
</dbReference>
<keyword evidence="4" id="KW-0418">Kinase</keyword>
<feature type="compositionally biased region" description="Basic residues" evidence="6">
    <location>
        <begin position="310"/>
        <end position="322"/>
    </location>
</feature>
<dbReference type="Proteomes" id="UP000594262">
    <property type="component" value="Unplaced"/>
</dbReference>
<evidence type="ECO:0000256" key="4">
    <source>
        <dbReference type="ARBA" id="ARBA00022777"/>
    </source>
</evidence>
<dbReference type="GO" id="GO:0004674">
    <property type="term" value="F:protein serine/threonine kinase activity"/>
    <property type="evidence" value="ECO:0007669"/>
    <property type="project" value="UniProtKB-KW"/>
</dbReference>
<dbReference type="GO" id="GO:0005524">
    <property type="term" value="F:ATP binding"/>
    <property type="evidence" value="ECO:0007669"/>
    <property type="project" value="UniProtKB-KW"/>
</dbReference>
<dbReference type="InterPro" id="IPR011009">
    <property type="entry name" value="Kinase-like_dom_sf"/>
</dbReference>
<dbReference type="InterPro" id="IPR008271">
    <property type="entry name" value="Ser/Thr_kinase_AS"/>
</dbReference>
<dbReference type="Gene3D" id="1.10.510.10">
    <property type="entry name" value="Transferase(Phosphotransferase) domain 1"/>
    <property type="match status" value="1"/>
</dbReference>
<evidence type="ECO:0000256" key="6">
    <source>
        <dbReference type="SAM" id="MobiDB-lite"/>
    </source>
</evidence>
<keyword evidence="5" id="KW-0067">ATP-binding</keyword>
<dbReference type="PROSITE" id="PS50011">
    <property type="entry name" value="PROTEIN_KINASE_DOM"/>
    <property type="match status" value="1"/>
</dbReference>
<name>A0A7M6DQA5_9CNID</name>
<feature type="region of interest" description="Disordered" evidence="6">
    <location>
        <begin position="76"/>
        <end position="107"/>
    </location>
</feature>
<keyword evidence="1" id="KW-0723">Serine/threonine-protein kinase</keyword>
<dbReference type="InterPro" id="IPR000719">
    <property type="entry name" value="Prot_kinase_dom"/>
</dbReference>
<dbReference type="EnsemblMetazoa" id="CLYHEMT022041.1">
    <property type="protein sequence ID" value="CLYHEMP022041.1"/>
    <property type="gene ID" value="CLYHEMG022041"/>
</dbReference>
<protein>
    <recommendedName>
        <fullName evidence="7">Protein kinase domain-containing protein</fullName>
    </recommendedName>
</protein>
<evidence type="ECO:0000313" key="9">
    <source>
        <dbReference type="Proteomes" id="UP000594262"/>
    </source>
</evidence>
<organism evidence="8 9">
    <name type="scientific">Clytia hemisphaerica</name>
    <dbReference type="NCBI Taxonomy" id="252671"/>
    <lineage>
        <taxon>Eukaryota</taxon>
        <taxon>Metazoa</taxon>
        <taxon>Cnidaria</taxon>
        <taxon>Hydrozoa</taxon>
        <taxon>Hydroidolina</taxon>
        <taxon>Leptothecata</taxon>
        <taxon>Obeliida</taxon>
        <taxon>Clytiidae</taxon>
        <taxon>Clytia</taxon>
    </lineage>
</organism>
<keyword evidence="2" id="KW-0808">Transferase</keyword>
<dbReference type="PROSITE" id="PS00108">
    <property type="entry name" value="PROTEIN_KINASE_ST"/>
    <property type="match status" value="1"/>
</dbReference>
<dbReference type="PANTHER" id="PTHR11584:SF369">
    <property type="entry name" value="MITOGEN-ACTIVATED PROTEIN KINASE KINASE KINASE 19-RELATED"/>
    <property type="match status" value="1"/>
</dbReference>
<feature type="compositionally biased region" description="Low complexity" evidence="6">
    <location>
        <begin position="324"/>
        <end position="333"/>
    </location>
</feature>
<dbReference type="CDD" id="cd06606">
    <property type="entry name" value="STKc_MAPKKK"/>
    <property type="match status" value="1"/>
</dbReference>
<dbReference type="PANTHER" id="PTHR11584">
    <property type="entry name" value="SERINE/THREONINE PROTEIN KINASE"/>
    <property type="match status" value="1"/>
</dbReference>
<reference evidence="8" key="1">
    <citation type="submission" date="2021-01" db="UniProtKB">
        <authorList>
            <consortium name="EnsemblMetazoa"/>
        </authorList>
    </citation>
    <scope>IDENTIFICATION</scope>
</reference>
<proteinExistence type="predicted"/>